<keyword evidence="3" id="KW-1185">Reference proteome</keyword>
<feature type="region of interest" description="Disordered" evidence="1">
    <location>
        <begin position="1"/>
        <end position="72"/>
    </location>
</feature>
<feature type="region of interest" description="Disordered" evidence="1">
    <location>
        <begin position="528"/>
        <end position="584"/>
    </location>
</feature>
<proteinExistence type="predicted"/>
<evidence type="ECO:0000313" key="3">
    <source>
        <dbReference type="Proteomes" id="UP001233271"/>
    </source>
</evidence>
<dbReference type="EMBL" id="AP028216">
    <property type="protein sequence ID" value="BEI92620.1"/>
    <property type="molecule type" value="Genomic_DNA"/>
</dbReference>
<feature type="compositionally biased region" description="Low complexity" evidence="1">
    <location>
        <begin position="542"/>
        <end position="562"/>
    </location>
</feature>
<feature type="region of interest" description="Disordered" evidence="1">
    <location>
        <begin position="227"/>
        <end position="285"/>
    </location>
</feature>
<dbReference type="GeneID" id="85496490"/>
<feature type="region of interest" description="Disordered" evidence="1">
    <location>
        <begin position="364"/>
        <end position="401"/>
    </location>
</feature>
<dbReference type="Proteomes" id="UP001233271">
    <property type="component" value="Chromosome 5"/>
</dbReference>
<feature type="compositionally biased region" description="Basic residues" evidence="1">
    <location>
        <begin position="55"/>
        <end position="65"/>
    </location>
</feature>
<reference evidence="2" key="1">
    <citation type="journal article" date="2023" name="BMC Genomics">
        <title>Chromosome-level genome assemblies of Cutaneotrichosporon spp. (Trichosporonales, Basidiomycota) reveal imbalanced evolution between nucleotide sequences and chromosome synteny.</title>
        <authorList>
            <person name="Kobayashi Y."/>
            <person name="Kayamori A."/>
            <person name="Aoki K."/>
            <person name="Shiwa Y."/>
            <person name="Matsutani M."/>
            <person name="Fujita N."/>
            <person name="Sugita T."/>
            <person name="Iwasaki W."/>
            <person name="Tanaka N."/>
            <person name="Takashima M."/>
        </authorList>
    </citation>
    <scope>NUCLEOTIDE SEQUENCE</scope>
    <source>
        <strain evidence="2">HIS019</strain>
    </source>
</reference>
<evidence type="ECO:0000256" key="1">
    <source>
        <dbReference type="SAM" id="MobiDB-lite"/>
    </source>
</evidence>
<feature type="region of interest" description="Disordered" evidence="1">
    <location>
        <begin position="422"/>
        <end position="444"/>
    </location>
</feature>
<name>A0AA48L642_9TREE</name>
<gene>
    <name evidence="2" type="ORF">CcaverHIS019_0502480</name>
</gene>
<sequence length="584" mass="62240">MTITPVTYNQEHEAASTSSSSAERKAAAARYPAMDLVPVTESQPWGSYPWGAQGKRPKHKTKPALKKATSLPAQSVAANATAIASEPVAANATATASEPAATPTPPRGVSFNKVVHYLVIERLPEWASTAKDGEQEGDQGTMFLRPVGYSAYEPSHIDVARSPEFAERQRAASDRRAYIHRLQHLQDRKQLEDGDYRGCDEARSNRSVNKWTLSAQGNEVRHSLRYCGASYDPDSEPPALQEPDEDSGWETSSDASDLVGVRPANGARFGDVSNHDVGDVDNDTGFGTDTIAGDAANGRYEEVERPPRFGTFNLLPTRSGPINLPRSRWSSMDLRELASPKPNDADVSADSVYSFNSDVAEFDFASDSERESRRDSDSDGEWDGDRGALLRSDNDAVDDGWVDDGQIKGMVDNLLDIGFGDSAGDRRSNSPPSRPASVDQGVSNDSAVVAESNVDMEAGDTAAEEAFARVSSEFGASISETSAGELGQAVSAVVVAISPSSELPVALTTSNLQIPFAAPGHFAGPTPDLVSPASSYPPTPSPLSTAASRCPSPLLPPSSMLFAPPPSRDEVAEPPFHSQHPALQ</sequence>
<dbReference type="AlphaFoldDB" id="A0AA48L642"/>
<accession>A0AA48L642</accession>
<dbReference type="KEGG" id="ccac:CcaHIS019_0502480"/>
<dbReference type="RefSeq" id="XP_060457885.1">
    <property type="nucleotide sequence ID" value="XM_060601386.1"/>
</dbReference>
<protein>
    <submittedName>
        <fullName evidence="2">Uncharacterized protein</fullName>
    </submittedName>
</protein>
<organism evidence="2 3">
    <name type="scientific">Cutaneotrichosporon cavernicola</name>
    <dbReference type="NCBI Taxonomy" id="279322"/>
    <lineage>
        <taxon>Eukaryota</taxon>
        <taxon>Fungi</taxon>
        <taxon>Dikarya</taxon>
        <taxon>Basidiomycota</taxon>
        <taxon>Agaricomycotina</taxon>
        <taxon>Tremellomycetes</taxon>
        <taxon>Trichosporonales</taxon>
        <taxon>Trichosporonaceae</taxon>
        <taxon>Cutaneotrichosporon</taxon>
    </lineage>
</organism>
<feature type="compositionally biased region" description="Basic and acidic residues" evidence="1">
    <location>
        <begin position="367"/>
        <end position="394"/>
    </location>
</feature>
<evidence type="ECO:0000313" key="2">
    <source>
        <dbReference type="EMBL" id="BEI92620.1"/>
    </source>
</evidence>